<evidence type="ECO:0000256" key="1">
    <source>
        <dbReference type="ARBA" id="ARBA00007626"/>
    </source>
</evidence>
<name>A0AAV0ZPQ3_VICFA</name>
<feature type="repeat" description="PPR" evidence="3">
    <location>
        <begin position="434"/>
        <end position="468"/>
    </location>
</feature>
<comment type="similarity">
    <text evidence="1">Belongs to the PPR family. P subfamily.</text>
</comment>
<feature type="repeat" description="PPR" evidence="3">
    <location>
        <begin position="294"/>
        <end position="328"/>
    </location>
</feature>
<feature type="region of interest" description="Disordered" evidence="4">
    <location>
        <begin position="1"/>
        <end position="25"/>
    </location>
</feature>
<feature type="repeat" description="PPR" evidence="3">
    <location>
        <begin position="153"/>
        <end position="187"/>
    </location>
</feature>
<feature type="repeat" description="PPR" evidence="3">
    <location>
        <begin position="259"/>
        <end position="293"/>
    </location>
</feature>
<dbReference type="GO" id="GO:0009570">
    <property type="term" value="C:chloroplast stroma"/>
    <property type="evidence" value="ECO:0007669"/>
    <property type="project" value="TreeGrafter"/>
</dbReference>
<dbReference type="Proteomes" id="UP001157006">
    <property type="component" value="Chromosome 2"/>
</dbReference>
<dbReference type="Gene3D" id="1.25.40.10">
    <property type="entry name" value="Tetratricopeptide repeat domain"/>
    <property type="match status" value="4"/>
</dbReference>
<dbReference type="GO" id="GO:0003729">
    <property type="term" value="F:mRNA binding"/>
    <property type="evidence" value="ECO:0007669"/>
    <property type="project" value="TreeGrafter"/>
</dbReference>
<feature type="compositionally biased region" description="Low complexity" evidence="4">
    <location>
        <begin position="16"/>
        <end position="25"/>
    </location>
</feature>
<dbReference type="PROSITE" id="PS51375">
    <property type="entry name" value="PPR"/>
    <property type="match status" value="11"/>
</dbReference>
<keyword evidence="2" id="KW-0677">Repeat</keyword>
<dbReference type="GO" id="GO:0042134">
    <property type="term" value="F:rRNA primary transcript binding"/>
    <property type="evidence" value="ECO:0007669"/>
    <property type="project" value="TreeGrafter"/>
</dbReference>
<protein>
    <recommendedName>
        <fullName evidence="7">Pentatricopeptide repeat-containing protein</fullName>
    </recommendedName>
</protein>
<dbReference type="Pfam" id="PF01535">
    <property type="entry name" value="PPR"/>
    <property type="match status" value="4"/>
</dbReference>
<feature type="compositionally biased region" description="Basic residues" evidence="4">
    <location>
        <begin position="68"/>
        <end position="82"/>
    </location>
</feature>
<feature type="region of interest" description="Disordered" evidence="4">
    <location>
        <begin position="53"/>
        <end position="85"/>
    </location>
</feature>
<feature type="repeat" description="PPR" evidence="3">
    <location>
        <begin position="188"/>
        <end position="222"/>
    </location>
</feature>
<feature type="repeat" description="PPR" evidence="3">
    <location>
        <begin position="570"/>
        <end position="604"/>
    </location>
</feature>
<dbReference type="EMBL" id="OX451737">
    <property type="protein sequence ID" value="CAI8597977.1"/>
    <property type="molecule type" value="Genomic_DNA"/>
</dbReference>
<dbReference type="PANTHER" id="PTHR47447">
    <property type="entry name" value="OS03G0856100 PROTEIN"/>
    <property type="match status" value="1"/>
</dbReference>
<feature type="repeat" description="PPR" evidence="3">
    <location>
        <begin position="329"/>
        <end position="363"/>
    </location>
</feature>
<accession>A0AAV0ZPQ3</accession>
<evidence type="ECO:0000313" key="5">
    <source>
        <dbReference type="EMBL" id="CAI8597977.1"/>
    </source>
</evidence>
<evidence type="ECO:0000256" key="2">
    <source>
        <dbReference type="ARBA" id="ARBA00022737"/>
    </source>
</evidence>
<dbReference type="Pfam" id="PF13041">
    <property type="entry name" value="PPR_2"/>
    <property type="match status" value="4"/>
</dbReference>
<dbReference type="GO" id="GO:0045727">
    <property type="term" value="P:positive regulation of translation"/>
    <property type="evidence" value="ECO:0007669"/>
    <property type="project" value="TreeGrafter"/>
</dbReference>
<feature type="repeat" description="PPR" evidence="3">
    <location>
        <begin position="469"/>
        <end position="503"/>
    </location>
</feature>
<proteinExistence type="inferred from homology"/>
<dbReference type="FunFam" id="1.25.40.10:FF:000770">
    <property type="entry name" value="pentatricopeptide repeat-containing protein At5g39980, chloroplastic"/>
    <property type="match status" value="1"/>
</dbReference>
<feature type="repeat" description="PPR" evidence="3">
    <location>
        <begin position="535"/>
        <end position="569"/>
    </location>
</feature>
<evidence type="ECO:0000313" key="6">
    <source>
        <dbReference type="Proteomes" id="UP001157006"/>
    </source>
</evidence>
<keyword evidence="6" id="KW-1185">Reference proteome</keyword>
<dbReference type="InterPro" id="IPR011990">
    <property type="entry name" value="TPR-like_helical_dom_sf"/>
</dbReference>
<sequence>MCSVSSNATCPTLVTSPSSSRSFPCSSVKTTIVTLPTTISNISVSATPKHVWTRTLRSPNSNTNKQQRQQRRTRTRQHHHKPPYLDRNINMNEVLTSIAQTNNIEQLYAVMSPYNERQLSIRFMVSLLSREPDWQRSIALLDWMNEEAQYSPSLSAYNVVLRNVLRAKQWQFAHGLFDEMRQKGLSPDKYTYSTLITYFSKQGLFDSSFFWLQQMERDRISGDLVLYSNLIELSRKMCDYSKAISIFNTCKASAKFVPDLIVYNTMISVFGKAKLFQEARLLIQEMRDNGVSPNTFSYSTLLALYVDNQKFVEALSLFAEMNEVKCPIDLTTCNIMIDVYGQVQMIKEADGFFWGMTKMGIEPNVVTYNTILRVYGEAELFGEAVHLFSLMQRKGIPQNVVTYNTMISIYGKSLEDEKATNLIQEMQSRGIQPNAITYSTIISIWEKAGKLDRAAMLFHKLRTSGVKIDEVLYQTMIVAYQKAGLVAHAKRLLHELKQEDNVSRETAITILAKAGKIDEAMWVFRQAFDAGEVKDISVFGCIIDIFSRDREYAHVVEVFEKMREVGHFPDSNVIALVLNAFGKLRKFERAEALYKQMYEEGCVFPDEVHFQMLGLYGVRMDFKMVESLFEKLDSHLNINKKELHFVVANIYEKAGRFNDASRIWSRMNHKTIKSYGNA</sequence>
<organism evidence="5 6">
    <name type="scientific">Vicia faba</name>
    <name type="common">Broad bean</name>
    <name type="synonym">Faba vulgaris</name>
    <dbReference type="NCBI Taxonomy" id="3906"/>
    <lineage>
        <taxon>Eukaryota</taxon>
        <taxon>Viridiplantae</taxon>
        <taxon>Streptophyta</taxon>
        <taxon>Embryophyta</taxon>
        <taxon>Tracheophyta</taxon>
        <taxon>Spermatophyta</taxon>
        <taxon>Magnoliopsida</taxon>
        <taxon>eudicotyledons</taxon>
        <taxon>Gunneridae</taxon>
        <taxon>Pentapetalae</taxon>
        <taxon>rosids</taxon>
        <taxon>fabids</taxon>
        <taxon>Fabales</taxon>
        <taxon>Fabaceae</taxon>
        <taxon>Papilionoideae</taxon>
        <taxon>50 kb inversion clade</taxon>
        <taxon>NPAAA clade</taxon>
        <taxon>Hologalegina</taxon>
        <taxon>IRL clade</taxon>
        <taxon>Fabeae</taxon>
        <taxon>Vicia</taxon>
    </lineage>
</organism>
<evidence type="ECO:0000256" key="3">
    <source>
        <dbReference type="PROSITE-ProRule" id="PRU00708"/>
    </source>
</evidence>
<evidence type="ECO:0008006" key="7">
    <source>
        <dbReference type="Google" id="ProtNLM"/>
    </source>
</evidence>
<dbReference type="InterPro" id="IPR002885">
    <property type="entry name" value="PPR_rpt"/>
</dbReference>
<dbReference type="AlphaFoldDB" id="A0AAV0ZPQ3"/>
<feature type="compositionally biased region" description="Polar residues" evidence="4">
    <location>
        <begin position="1"/>
        <end position="15"/>
    </location>
</feature>
<feature type="repeat" description="PPR" evidence="3">
    <location>
        <begin position="399"/>
        <end position="433"/>
    </location>
</feature>
<evidence type="ECO:0000256" key="4">
    <source>
        <dbReference type="SAM" id="MobiDB-lite"/>
    </source>
</evidence>
<dbReference type="PANTHER" id="PTHR47447:SF7">
    <property type="entry name" value="PENTATRICOPEPTIDE REPEAT-CONTAINING PROTEIN"/>
    <property type="match status" value="1"/>
</dbReference>
<feature type="repeat" description="PPR" evidence="3">
    <location>
        <begin position="364"/>
        <end position="398"/>
    </location>
</feature>
<dbReference type="NCBIfam" id="TIGR00756">
    <property type="entry name" value="PPR"/>
    <property type="match status" value="10"/>
</dbReference>
<gene>
    <name evidence="5" type="ORF">VFH_II106280</name>
</gene>
<feature type="compositionally biased region" description="Polar residues" evidence="4">
    <location>
        <begin position="55"/>
        <end position="65"/>
    </location>
</feature>
<reference evidence="5 6" key="1">
    <citation type="submission" date="2023-01" db="EMBL/GenBank/DDBJ databases">
        <authorList>
            <person name="Kreplak J."/>
        </authorList>
    </citation>
    <scope>NUCLEOTIDE SEQUENCE [LARGE SCALE GENOMIC DNA]</scope>
</reference>